<dbReference type="SMART" id="SM00369">
    <property type="entry name" value="LRR_TYP"/>
    <property type="match status" value="7"/>
</dbReference>
<evidence type="ECO:0000259" key="12">
    <source>
        <dbReference type="Pfam" id="PF08263"/>
    </source>
</evidence>
<evidence type="ECO:0000256" key="2">
    <source>
        <dbReference type="ARBA" id="ARBA00009592"/>
    </source>
</evidence>
<evidence type="ECO:0000256" key="8">
    <source>
        <dbReference type="ARBA" id="ARBA00022989"/>
    </source>
</evidence>
<keyword evidence="9" id="KW-0472">Membrane</keyword>
<accession>A0A6P5EB27</accession>
<evidence type="ECO:0000256" key="3">
    <source>
        <dbReference type="ARBA" id="ARBA00022475"/>
    </source>
</evidence>
<reference evidence="13" key="1">
    <citation type="journal article" date="2015" name="Nat. Genet.">
        <title>The pineapple genome and the evolution of CAM photosynthesis.</title>
        <authorList>
            <person name="Ming R."/>
            <person name="VanBuren R."/>
            <person name="Wai C.M."/>
            <person name="Tang H."/>
            <person name="Schatz M.C."/>
            <person name="Bowers J.E."/>
            <person name="Lyons E."/>
            <person name="Wang M.L."/>
            <person name="Chen J."/>
            <person name="Biggers E."/>
            <person name="Zhang J."/>
            <person name="Huang L."/>
            <person name="Zhang L."/>
            <person name="Miao W."/>
            <person name="Zhang J."/>
            <person name="Ye Z."/>
            <person name="Miao C."/>
            <person name="Lin Z."/>
            <person name="Wang H."/>
            <person name="Zhou H."/>
            <person name="Yim W.C."/>
            <person name="Priest H.D."/>
            <person name="Zheng C."/>
            <person name="Woodhouse M."/>
            <person name="Edger P.P."/>
            <person name="Guyot R."/>
            <person name="Guo H.B."/>
            <person name="Guo H."/>
            <person name="Zheng G."/>
            <person name="Singh R."/>
            <person name="Sharma A."/>
            <person name="Min X."/>
            <person name="Zheng Y."/>
            <person name="Lee H."/>
            <person name="Gurtowski J."/>
            <person name="Sedlazeck F.J."/>
            <person name="Harkess A."/>
            <person name="McKain M.R."/>
            <person name="Liao Z."/>
            <person name="Fang J."/>
            <person name="Liu J."/>
            <person name="Zhang X."/>
            <person name="Zhang Q."/>
            <person name="Hu W."/>
            <person name="Qin Y."/>
            <person name="Wang K."/>
            <person name="Chen L.Y."/>
            <person name="Shirley N."/>
            <person name="Lin Y.R."/>
            <person name="Liu L.Y."/>
            <person name="Hernandez A.G."/>
            <person name="Wright C.L."/>
            <person name="Bulone V."/>
            <person name="Tuskan G.A."/>
            <person name="Heath K."/>
            <person name="Zee F."/>
            <person name="Moore P.H."/>
            <person name="Sunkar R."/>
            <person name="Leebens-Mack J.H."/>
            <person name="Mockler T."/>
            <person name="Bennetzen J.L."/>
            <person name="Freeling M."/>
            <person name="Sankoff D."/>
            <person name="Paterson A.H."/>
            <person name="Zhu X."/>
            <person name="Yang X."/>
            <person name="Smith J.A."/>
            <person name="Cushman J.C."/>
            <person name="Paull R.E."/>
            <person name="Yu Q."/>
        </authorList>
    </citation>
    <scope>NUCLEOTIDE SEQUENCE [LARGE SCALE GENOMIC DNA]</scope>
    <source>
        <strain evidence="13">cv. F153</strain>
    </source>
</reference>
<evidence type="ECO:0000313" key="14">
    <source>
        <dbReference type="RefSeq" id="XP_020080431.1"/>
    </source>
</evidence>
<feature type="signal peptide" evidence="11">
    <location>
        <begin position="1"/>
        <end position="21"/>
    </location>
</feature>
<dbReference type="AlphaFoldDB" id="A0A6P5EB27"/>
<dbReference type="SUPFAM" id="SSF52058">
    <property type="entry name" value="L domain-like"/>
    <property type="match status" value="2"/>
</dbReference>
<evidence type="ECO:0000256" key="1">
    <source>
        <dbReference type="ARBA" id="ARBA00004251"/>
    </source>
</evidence>
<keyword evidence="7" id="KW-0677">Repeat</keyword>
<feature type="domain" description="Leucine-rich repeat-containing N-terminal plant-type" evidence="12">
    <location>
        <begin position="28"/>
        <end position="63"/>
    </location>
</feature>
<keyword evidence="5" id="KW-0812">Transmembrane</keyword>
<dbReference type="InterPro" id="IPR046956">
    <property type="entry name" value="RLP23-like"/>
</dbReference>
<evidence type="ECO:0000256" key="6">
    <source>
        <dbReference type="ARBA" id="ARBA00022729"/>
    </source>
</evidence>
<feature type="chain" id="PRO_5028429764" evidence="11">
    <location>
        <begin position="22"/>
        <end position="602"/>
    </location>
</feature>
<dbReference type="GeneID" id="109704110"/>
<dbReference type="InterPro" id="IPR001611">
    <property type="entry name" value="Leu-rich_rpt"/>
</dbReference>
<keyword evidence="4" id="KW-0433">Leucine-rich repeat</keyword>
<dbReference type="InterPro" id="IPR032675">
    <property type="entry name" value="LRR_dom_sf"/>
</dbReference>
<evidence type="ECO:0000313" key="13">
    <source>
        <dbReference type="Proteomes" id="UP000515123"/>
    </source>
</evidence>
<proteinExistence type="inferred from homology"/>
<evidence type="ECO:0000256" key="9">
    <source>
        <dbReference type="ARBA" id="ARBA00023136"/>
    </source>
</evidence>
<dbReference type="Pfam" id="PF08263">
    <property type="entry name" value="LRRNT_2"/>
    <property type="match status" value="1"/>
</dbReference>
<gene>
    <name evidence="14" type="primary">LOC109704110</name>
</gene>
<evidence type="ECO:0000256" key="11">
    <source>
        <dbReference type="SAM" id="SignalP"/>
    </source>
</evidence>
<dbReference type="Pfam" id="PF00560">
    <property type="entry name" value="LRR_1"/>
    <property type="match status" value="5"/>
</dbReference>
<dbReference type="Pfam" id="PF13855">
    <property type="entry name" value="LRR_8"/>
    <property type="match status" value="2"/>
</dbReference>
<keyword evidence="13" id="KW-1185">Reference proteome</keyword>
<name>A0A6P5EB27_ANACO</name>
<comment type="subcellular location">
    <subcellularLocation>
        <location evidence="1">Cell membrane</location>
        <topology evidence="1">Single-pass type I membrane protein</topology>
    </subcellularLocation>
</comment>
<sequence length="602" mass="66968">MQDHSLLLLAVWLLGHHGILTSGCFEIEREALLTFKASIIDTSNRLSSWAGRDCCSWWGVVCDNNTGHVLKLNLQNNYMYANWSDDSLRGEINPSLLVLSHLSRLDLSGNDFGGISIPKFIGSLKSLTHLDLSDSNFSGKIPEQLGNLSNLRYLDLSGSSFTCKTPLQLSNLSRLHTLGLIYAFASYNPCVDNLSWLSQLSSIRVLGLSMRGFDRKCNLMIYICPTLALQIVFLNVLDLSNNNLAGEIPPSIGSLSSLTLLHLNSNNFYGELPSELQHCNNLLFLDLSNNKLTGEIPRWIGENLQDLVILQLRSNIFVGEIPSELAQLVYLQFLDFAHNNLTGSIPRSFGNFSAMIYHTIHNYDGKRFSVDERTFTAFDYKNNLLVVIQGEEYQYSTTIYLLKIMDLSENNLSGQIPEEIVALALLRSLNLSRNHLTGMIPERLGDMHLLESLDLSLNELQGAIPQSLSALTFLSHLNLSYNNLSGRIPTGNQLSTLDNSSIYIGNAYLCGPPTEKNCTENETMPNVVGDDYDGSESAWLYLGMGLGFVTGFWSVCVTSLVNAQLGDRGHDVTSIWDRWMTKKGTQKPCAIISGLVACWWII</sequence>
<dbReference type="InterPro" id="IPR013210">
    <property type="entry name" value="LRR_N_plant-typ"/>
</dbReference>
<keyword evidence="8" id="KW-1133">Transmembrane helix</keyword>
<evidence type="ECO:0000256" key="10">
    <source>
        <dbReference type="ARBA" id="ARBA00023180"/>
    </source>
</evidence>
<keyword evidence="6 11" id="KW-0732">Signal</keyword>
<dbReference type="FunFam" id="3.80.10.10:FF:000400">
    <property type="entry name" value="Nuclear pore complex protein NUP107"/>
    <property type="match status" value="1"/>
</dbReference>
<dbReference type="FunFam" id="3.80.10.10:FF:000213">
    <property type="entry name" value="Tyrosine-sulfated glycopeptide receptor 1"/>
    <property type="match status" value="1"/>
</dbReference>
<dbReference type="RefSeq" id="XP_020080431.1">
    <property type="nucleotide sequence ID" value="XM_020224842.1"/>
</dbReference>
<reference evidence="14" key="2">
    <citation type="submission" date="2025-08" db="UniProtKB">
        <authorList>
            <consortium name="RefSeq"/>
        </authorList>
    </citation>
    <scope>IDENTIFICATION</scope>
    <source>
        <tissue evidence="14">Leaf</tissue>
    </source>
</reference>
<organism evidence="13 14">
    <name type="scientific">Ananas comosus</name>
    <name type="common">Pineapple</name>
    <name type="synonym">Ananas ananas</name>
    <dbReference type="NCBI Taxonomy" id="4615"/>
    <lineage>
        <taxon>Eukaryota</taxon>
        <taxon>Viridiplantae</taxon>
        <taxon>Streptophyta</taxon>
        <taxon>Embryophyta</taxon>
        <taxon>Tracheophyta</taxon>
        <taxon>Spermatophyta</taxon>
        <taxon>Magnoliopsida</taxon>
        <taxon>Liliopsida</taxon>
        <taxon>Poales</taxon>
        <taxon>Bromeliaceae</taxon>
        <taxon>Bromelioideae</taxon>
        <taxon>Ananas</taxon>
    </lineage>
</organism>
<evidence type="ECO:0000256" key="4">
    <source>
        <dbReference type="ARBA" id="ARBA00022614"/>
    </source>
</evidence>
<evidence type="ECO:0000256" key="5">
    <source>
        <dbReference type="ARBA" id="ARBA00022692"/>
    </source>
</evidence>
<dbReference type="Gene3D" id="3.80.10.10">
    <property type="entry name" value="Ribonuclease Inhibitor"/>
    <property type="match status" value="2"/>
</dbReference>
<dbReference type="PRINTS" id="PR00019">
    <property type="entry name" value="LEURICHRPT"/>
</dbReference>
<dbReference type="PANTHER" id="PTHR48063:SF90">
    <property type="entry name" value="OS11G0565920 PROTEIN"/>
    <property type="match status" value="1"/>
</dbReference>
<dbReference type="OrthoDB" id="1053178at2759"/>
<dbReference type="GO" id="GO:0005886">
    <property type="term" value="C:plasma membrane"/>
    <property type="evidence" value="ECO:0007669"/>
    <property type="project" value="UniProtKB-SubCell"/>
</dbReference>
<keyword evidence="10" id="KW-0325">Glycoprotein</keyword>
<keyword evidence="3" id="KW-1003">Cell membrane</keyword>
<dbReference type="Proteomes" id="UP000515123">
    <property type="component" value="Unplaced"/>
</dbReference>
<dbReference type="InterPro" id="IPR003591">
    <property type="entry name" value="Leu-rich_rpt_typical-subtyp"/>
</dbReference>
<comment type="similarity">
    <text evidence="2">Belongs to the RLP family.</text>
</comment>
<protein>
    <submittedName>
        <fullName evidence="14">Receptor-like protein kinase 2</fullName>
    </submittedName>
</protein>
<dbReference type="PANTHER" id="PTHR48063">
    <property type="entry name" value="LRR RECEPTOR-LIKE KINASE"/>
    <property type="match status" value="1"/>
</dbReference>
<evidence type="ECO:0000256" key="7">
    <source>
        <dbReference type="ARBA" id="ARBA00022737"/>
    </source>
</evidence>